<dbReference type="AlphaFoldDB" id="A0A926IL48"/>
<evidence type="ECO:0000313" key="4">
    <source>
        <dbReference type="Proteomes" id="UP000601171"/>
    </source>
</evidence>
<dbReference type="Gene3D" id="3.40.50.2300">
    <property type="match status" value="1"/>
</dbReference>
<dbReference type="Proteomes" id="UP000601171">
    <property type="component" value="Unassembled WGS sequence"/>
</dbReference>
<dbReference type="RefSeq" id="WP_262430449.1">
    <property type="nucleotide sequence ID" value="NZ_JACRTG010000029.1"/>
</dbReference>
<gene>
    <name evidence="3" type="ORF">H8707_12270</name>
</gene>
<dbReference type="Pfam" id="PF00072">
    <property type="entry name" value="Response_reg"/>
    <property type="match status" value="1"/>
</dbReference>
<comment type="caution">
    <text evidence="3">The sequence shown here is derived from an EMBL/GenBank/DDBJ whole genome shotgun (WGS) entry which is preliminary data.</text>
</comment>
<evidence type="ECO:0000256" key="1">
    <source>
        <dbReference type="PROSITE-ProRule" id="PRU00169"/>
    </source>
</evidence>
<feature type="modified residue" description="4-aspartylphosphate" evidence="1">
    <location>
        <position position="55"/>
    </location>
</feature>
<dbReference type="InterPro" id="IPR001789">
    <property type="entry name" value="Sig_transdc_resp-reg_receiver"/>
</dbReference>
<dbReference type="PANTHER" id="PTHR45526:SF1">
    <property type="entry name" value="TRANSCRIPTIONAL REGULATORY PROTEIN DCUR-RELATED"/>
    <property type="match status" value="1"/>
</dbReference>
<dbReference type="SMART" id="SM00448">
    <property type="entry name" value="REC"/>
    <property type="match status" value="1"/>
</dbReference>
<feature type="domain" description="Response regulatory" evidence="2">
    <location>
        <begin position="6"/>
        <end position="120"/>
    </location>
</feature>
<evidence type="ECO:0000259" key="2">
    <source>
        <dbReference type="PROSITE" id="PS50110"/>
    </source>
</evidence>
<dbReference type="EMBL" id="JACRTG010000029">
    <property type="protein sequence ID" value="MBC8588990.1"/>
    <property type="molecule type" value="Genomic_DNA"/>
</dbReference>
<dbReference type="PANTHER" id="PTHR45526">
    <property type="entry name" value="TRANSCRIPTIONAL REGULATORY PROTEIN DPIA"/>
    <property type="match status" value="1"/>
</dbReference>
<protein>
    <submittedName>
        <fullName evidence="3">Response regulator</fullName>
    </submittedName>
</protein>
<name>A0A926IL48_9FIRM</name>
<sequence length="207" mass="23411">MSDKISILAIDDDKEILYALGVVFEQKGWIYYSAEDVGKGIKIYEDKIPSIVLIDYHLPGENGIEGVKKIRKLSEDVPIIVFTVEEDQKVADEFLNAGATDFALKPIKAPDIISRINLHVELMTMKNKDSAIDDFVVKGISRSTLKLIEEYIKKCKDSVTVERISKGTGFAEQTVYRYLQYLTSTGKVQVNETYGKVGRPKKHYKLK</sequence>
<evidence type="ECO:0000313" key="3">
    <source>
        <dbReference type="EMBL" id="MBC8588990.1"/>
    </source>
</evidence>
<reference evidence="3" key="1">
    <citation type="submission" date="2020-08" db="EMBL/GenBank/DDBJ databases">
        <title>Genome public.</title>
        <authorList>
            <person name="Liu C."/>
            <person name="Sun Q."/>
        </authorList>
    </citation>
    <scope>NUCLEOTIDE SEQUENCE</scope>
    <source>
        <strain evidence="3">BX21</strain>
    </source>
</reference>
<organism evidence="3 4">
    <name type="scientific">Paratissierella segnis</name>
    <dbReference type="NCBI Taxonomy" id="2763679"/>
    <lineage>
        <taxon>Bacteria</taxon>
        <taxon>Bacillati</taxon>
        <taxon>Bacillota</taxon>
        <taxon>Tissierellia</taxon>
        <taxon>Tissierellales</taxon>
        <taxon>Tissierellaceae</taxon>
        <taxon>Paratissierella</taxon>
    </lineage>
</organism>
<keyword evidence="1" id="KW-0597">Phosphoprotein</keyword>
<dbReference type="PROSITE" id="PS50110">
    <property type="entry name" value="RESPONSE_REGULATORY"/>
    <property type="match status" value="1"/>
</dbReference>
<keyword evidence="4" id="KW-1185">Reference proteome</keyword>
<dbReference type="GO" id="GO:0000156">
    <property type="term" value="F:phosphorelay response regulator activity"/>
    <property type="evidence" value="ECO:0007669"/>
    <property type="project" value="TreeGrafter"/>
</dbReference>
<proteinExistence type="predicted"/>
<dbReference type="SUPFAM" id="SSF52172">
    <property type="entry name" value="CheY-like"/>
    <property type="match status" value="1"/>
</dbReference>
<dbReference type="CDD" id="cd00156">
    <property type="entry name" value="REC"/>
    <property type="match status" value="1"/>
</dbReference>
<dbReference type="InterPro" id="IPR011006">
    <property type="entry name" value="CheY-like_superfamily"/>
</dbReference>
<accession>A0A926IL48</accession>
<dbReference type="InterPro" id="IPR051271">
    <property type="entry name" value="2C-system_Tx_regulators"/>
</dbReference>